<gene>
    <name evidence="2" type="ORF">Ocin01_04278</name>
</gene>
<feature type="compositionally biased region" description="Low complexity" evidence="1">
    <location>
        <begin position="333"/>
        <end position="348"/>
    </location>
</feature>
<proteinExistence type="predicted"/>
<dbReference type="Proteomes" id="UP000094527">
    <property type="component" value="Unassembled WGS sequence"/>
</dbReference>
<feature type="region of interest" description="Disordered" evidence="1">
    <location>
        <begin position="293"/>
        <end position="359"/>
    </location>
</feature>
<feature type="compositionally biased region" description="Low complexity" evidence="1">
    <location>
        <begin position="296"/>
        <end position="325"/>
    </location>
</feature>
<evidence type="ECO:0000313" key="3">
    <source>
        <dbReference type="Proteomes" id="UP000094527"/>
    </source>
</evidence>
<sequence length="490" mass="54888">MDGYTDFPSDFSCNSEGGVNFPPEDLNGEVGFWTKCGTVCKITYQVQPEDTKISLRFYQMKLSAMISFDGETTIISGDSWVEFSYELTGSGIREVIVTLEHFASDYYTLLDKIVVNGDLSTTNPPISTSPSPPSERLEIDIEDDLPDNGRWDTDCLRGYANVPSDFNCNSEGDGVNFPPEDLNGEVGFWTKCGTVCRINYQVQPEDTKMSFRFYQLNINAMISFDGVTTIITGHNWVEFSKELSGSGIQEVSVTLDRFTPEYYTLLDKSYLMLLEAQHLRHLKHLRCPLHPLTDAPTSTTTESPSSTTTESPSSTTTESPSSTTTDGPTSFETSPTTNQPTTTTVSTSPSPPPEWVEIDIRDDIPNNGRWEFDCFLGYEETPSDFVCVAGRIDFPSEDLNGEVGFWAKCGTRCLIKYIVQPQDVTYSLSLYQKNINAEISFDGMTWNFISGEKWVNYTRYLDGSGIHDISIRLDHFSDDDFVLLDKIIVN</sequence>
<dbReference type="EMBL" id="LJIJ01000113">
    <property type="protein sequence ID" value="ODN02391.1"/>
    <property type="molecule type" value="Genomic_DNA"/>
</dbReference>
<evidence type="ECO:0000313" key="2">
    <source>
        <dbReference type="EMBL" id="ODN02391.1"/>
    </source>
</evidence>
<dbReference type="OMA" id="VGFWTKC"/>
<protein>
    <submittedName>
        <fullName evidence="2">Phosphatidylinositol transfer protein sfh5</fullName>
    </submittedName>
</protein>
<organism evidence="2 3">
    <name type="scientific">Orchesella cincta</name>
    <name type="common">Springtail</name>
    <name type="synonym">Podura cincta</name>
    <dbReference type="NCBI Taxonomy" id="48709"/>
    <lineage>
        <taxon>Eukaryota</taxon>
        <taxon>Metazoa</taxon>
        <taxon>Ecdysozoa</taxon>
        <taxon>Arthropoda</taxon>
        <taxon>Hexapoda</taxon>
        <taxon>Collembola</taxon>
        <taxon>Entomobryomorpha</taxon>
        <taxon>Entomobryoidea</taxon>
        <taxon>Orchesellidae</taxon>
        <taxon>Orchesellinae</taxon>
        <taxon>Orchesella</taxon>
    </lineage>
</organism>
<keyword evidence="3" id="KW-1185">Reference proteome</keyword>
<name>A0A1D2NAW5_ORCCI</name>
<evidence type="ECO:0000256" key="1">
    <source>
        <dbReference type="SAM" id="MobiDB-lite"/>
    </source>
</evidence>
<dbReference type="AlphaFoldDB" id="A0A1D2NAW5"/>
<reference evidence="2 3" key="1">
    <citation type="journal article" date="2016" name="Genome Biol. Evol.">
        <title>Gene Family Evolution Reflects Adaptation to Soil Environmental Stressors in the Genome of the Collembolan Orchesella cincta.</title>
        <authorList>
            <person name="Faddeeva-Vakhrusheva A."/>
            <person name="Derks M.F."/>
            <person name="Anvar S.Y."/>
            <person name="Agamennone V."/>
            <person name="Suring W."/>
            <person name="Smit S."/>
            <person name="van Straalen N.M."/>
            <person name="Roelofs D."/>
        </authorList>
    </citation>
    <scope>NUCLEOTIDE SEQUENCE [LARGE SCALE GENOMIC DNA]</scope>
    <source>
        <tissue evidence="2">Mixed pool</tissue>
    </source>
</reference>
<comment type="caution">
    <text evidence="2">The sequence shown here is derived from an EMBL/GenBank/DDBJ whole genome shotgun (WGS) entry which is preliminary data.</text>
</comment>
<dbReference type="STRING" id="48709.A0A1D2NAW5"/>
<accession>A0A1D2NAW5</accession>